<evidence type="ECO:0000313" key="9">
    <source>
        <dbReference type="EMBL" id="OAY25086.1"/>
    </source>
</evidence>
<evidence type="ECO:0000313" key="10">
    <source>
        <dbReference type="Proteomes" id="UP000091857"/>
    </source>
</evidence>
<feature type="compositionally biased region" description="Low complexity" evidence="6">
    <location>
        <begin position="113"/>
        <end position="122"/>
    </location>
</feature>
<dbReference type="InterPro" id="IPR044810">
    <property type="entry name" value="WRKY_plant"/>
</dbReference>
<evidence type="ECO:0000256" key="2">
    <source>
        <dbReference type="ARBA" id="ARBA00023015"/>
    </source>
</evidence>
<reference evidence="8" key="1">
    <citation type="journal article" date="2016" name="Front. Plant Sci.">
        <title>Genome-Wide Identification and Expression Analysis of the WRKY Gene Family in Cassava.</title>
        <authorList>
            <person name="Wei Y."/>
            <person name="Shi H."/>
            <person name="Xia Z."/>
            <person name="Tie W."/>
            <person name="Ding Z."/>
            <person name="Yan Y."/>
            <person name="Wang W."/>
            <person name="Hu W."/>
            <person name="Li K."/>
        </authorList>
    </citation>
    <scope>NUCLEOTIDE SEQUENCE</scope>
</reference>
<keyword evidence="10" id="KW-1185">Reference proteome</keyword>
<keyword evidence="4" id="KW-0804">Transcription</keyword>
<dbReference type="PANTHER" id="PTHR31221">
    <property type="entry name" value="WRKY TRANSCRIPTION FACTOR PROTEIN 1-RELATED"/>
    <property type="match status" value="1"/>
</dbReference>
<dbReference type="EMBL" id="CM004403">
    <property type="protein sequence ID" value="OAY25086.1"/>
    <property type="molecule type" value="Genomic_DNA"/>
</dbReference>
<gene>
    <name evidence="9" type="ORF">MANES_17G066200</name>
</gene>
<dbReference type="InterPro" id="IPR036576">
    <property type="entry name" value="WRKY_dom_sf"/>
</dbReference>
<reference evidence="9 10" key="2">
    <citation type="submission" date="2016-02" db="EMBL/GenBank/DDBJ databases">
        <title>WGS assembly of Manihot esculenta.</title>
        <authorList>
            <person name="Bredeson J.V."/>
            <person name="Prochnik S.E."/>
            <person name="Lyons J.B."/>
            <person name="Schmutz J."/>
            <person name="Grimwood J."/>
            <person name="Vrebalov J."/>
            <person name="Bart R.S."/>
            <person name="Amuge T."/>
            <person name="Ferguson M.E."/>
            <person name="Green R."/>
            <person name="Putnam N."/>
            <person name="Stites J."/>
            <person name="Rounsley S."/>
            <person name="Rokhsar D.S."/>
        </authorList>
    </citation>
    <scope>NUCLEOTIDE SEQUENCE [LARGE SCALE GENOMIC DNA]</scope>
    <source>
        <strain evidence="10">cv. AM560-2</strain>
        <tissue evidence="9">Leaf</tissue>
    </source>
</reference>
<evidence type="ECO:0000256" key="4">
    <source>
        <dbReference type="ARBA" id="ARBA00023163"/>
    </source>
</evidence>
<comment type="subcellular location">
    <subcellularLocation>
        <location evidence="1">Nucleus</location>
    </subcellularLocation>
</comment>
<dbReference type="GO" id="GO:0005634">
    <property type="term" value="C:nucleus"/>
    <property type="evidence" value="ECO:0000318"/>
    <property type="project" value="GO_Central"/>
</dbReference>
<evidence type="ECO:0000313" key="8">
    <source>
        <dbReference type="EMBL" id="AMO00449.1"/>
    </source>
</evidence>
<dbReference type="FunFam" id="2.20.25.80:FF:000003">
    <property type="entry name" value="WRKY transcription factor 57"/>
    <property type="match status" value="1"/>
</dbReference>
<evidence type="ECO:0000256" key="5">
    <source>
        <dbReference type="ARBA" id="ARBA00023242"/>
    </source>
</evidence>
<feature type="domain" description="WRKY" evidence="7">
    <location>
        <begin position="173"/>
        <end position="238"/>
    </location>
</feature>
<protein>
    <submittedName>
        <fullName evidence="8">WRKY transcription factor 81</fullName>
    </submittedName>
</protein>
<dbReference type="SMR" id="A0A140H8T5"/>
<evidence type="ECO:0000259" key="7">
    <source>
        <dbReference type="PROSITE" id="PS50811"/>
    </source>
</evidence>
<keyword evidence="2" id="KW-0805">Transcription regulation</keyword>
<dbReference type="PANTHER" id="PTHR31221:SF320">
    <property type="entry name" value="WRKY TRANSCRIPTION FACTOR 20"/>
    <property type="match status" value="1"/>
</dbReference>
<dbReference type="Pfam" id="PF03106">
    <property type="entry name" value="WRKY"/>
    <property type="match status" value="1"/>
</dbReference>
<keyword evidence="3" id="KW-0238">DNA-binding</keyword>
<proteinExistence type="evidence at transcript level"/>
<evidence type="ECO:0000256" key="6">
    <source>
        <dbReference type="SAM" id="MobiDB-lite"/>
    </source>
</evidence>
<dbReference type="Gene3D" id="2.20.25.80">
    <property type="entry name" value="WRKY domain"/>
    <property type="match status" value="1"/>
</dbReference>
<feature type="compositionally biased region" description="Polar residues" evidence="6">
    <location>
        <begin position="103"/>
        <end position="112"/>
    </location>
</feature>
<dbReference type="GO" id="GO:0006355">
    <property type="term" value="P:regulation of DNA-templated transcription"/>
    <property type="evidence" value="ECO:0000318"/>
    <property type="project" value="GO_Central"/>
</dbReference>
<name>A0A140H8T5_MANES</name>
<dbReference type="Proteomes" id="UP000091857">
    <property type="component" value="Chromosome 17"/>
</dbReference>
<evidence type="ECO:0000256" key="3">
    <source>
        <dbReference type="ARBA" id="ARBA00023125"/>
    </source>
</evidence>
<organism evidence="8">
    <name type="scientific">Manihot esculenta</name>
    <name type="common">Cassava</name>
    <name type="synonym">Jatropha manihot</name>
    <dbReference type="NCBI Taxonomy" id="3983"/>
    <lineage>
        <taxon>Eukaryota</taxon>
        <taxon>Viridiplantae</taxon>
        <taxon>Streptophyta</taxon>
        <taxon>Embryophyta</taxon>
        <taxon>Tracheophyta</taxon>
        <taxon>Spermatophyta</taxon>
        <taxon>Magnoliopsida</taxon>
        <taxon>eudicotyledons</taxon>
        <taxon>Gunneridae</taxon>
        <taxon>Pentapetalae</taxon>
        <taxon>rosids</taxon>
        <taxon>fabids</taxon>
        <taxon>Malpighiales</taxon>
        <taxon>Euphorbiaceae</taxon>
        <taxon>Crotonoideae</taxon>
        <taxon>Manihoteae</taxon>
        <taxon>Manihot</taxon>
    </lineage>
</organism>
<accession>A0A140H8T5</accession>
<feature type="region of interest" description="Disordered" evidence="6">
    <location>
        <begin position="78"/>
        <end position="167"/>
    </location>
</feature>
<sequence>MSDEHSDLYYHAPFHEDHYDVINEAGSYNHNNQKLPYSIVGSSNHGFDPSSSYMSFTECLHGSMDYNSLAKAFGMSPSSSEVFSSIEGNPKPVEIGDFGGGANSTENPVTPNSSVSFSSSEAGGEEDSAKPKKESPPKGTEQDGGECSKKEGKTKKKGEKKQREPRFAFMTKSEVDHLEDGYRWRKYGQKAVKNSPYPRSYYRCTTQKCTVKKRVERSFQDPSIVITTYEGQHNHQIPATLRGNAAAMFSHSMLTPNPLGSTRATFPQDFLAQMAPHIGSQLVAGPGSIYPQNQHPHHQYQVPDYGLLQDIVPSMVFKQEP</sequence>
<dbReference type="SMART" id="SM00774">
    <property type="entry name" value="WRKY"/>
    <property type="match status" value="1"/>
</dbReference>
<dbReference type="GO" id="GO:0003700">
    <property type="term" value="F:DNA-binding transcription factor activity"/>
    <property type="evidence" value="ECO:0000318"/>
    <property type="project" value="GO_Central"/>
</dbReference>
<dbReference type="EMBL" id="KT827656">
    <property type="protein sequence ID" value="AMO00449.1"/>
    <property type="molecule type" value="mRNA"/>
</dbReference>
<feature type="compositionally biased region" description="Basic and acidic residues" evidence="6">
    <location>
        <begin position="127"/>
        <end position="136"/>
    </location>
</feature>
<dbReference type="PROSITE" id="PS50811">
    <property type="entry name" value="WRKY"/>
    <property type="match status" value="1"/>
</dbReference>
<dbReference type="GO" id="GO:0000976">
    <property type="term" value="F:transcription cis-regulatory region binding"/>
    <property type="evidence" value="ECO:0000318"/>
    <property type="project" value="GO_Central"/>
</dbReference>
<keyword evidence="5" id="KW-0539">Nucleus</keyword>
<evidence type="ECO:0000256" key="1">
    <source>
        <dbReference type="ARBA" id="ARBA00004123"/>
    </source>
</evidence>
<dbReference type="Gramene" id="Manes.17G066200.1.v8.1">
    <property type="protein sequence ID" value="Manes.17G066200.1.v8.1.CDS"/>
    <property type="gene ID" value="Manes.17G066200.v8.1"/>
</dbReference>
<dbReference type="SUPFAM" id="SSF118290">
    <property type="entry name" value="WRKY DNA-binding domain"/>
    <property type="match status" value="1"/>
</dbReference>
<dbReference type="OMA" id="QMAPHIG"/>
<dbReference type="InterPro" id="IPR003657">
    <property type="entry name" value="WRKY_dom"/>
</dbReference>
<dbReference type="OrthoDB" id="1936515at2759"/>
<dbReference type="AlphaFoldDB" id="A0A140H8T5"/>